<feature type="transmembrane region" description="Helical" evidence="1">
    <location>
        <begin position="231"/>
        <end position="251"/>
    </location>
</feature>
<organism evidence="2 3">
    <name type="scientific">Actinorhabdospora filicis</name>
    <dbReference type="NCBI Taxonomy" id="1785913"/>
    <lineage>
        <taxon>Bacteria</taxon>
        <taxon>Bacillati</taxon>
        <taxon>Actinomycetota</taxon>
        <taxon>Actinomycetes</taxon>
        <taxon>Micromonosporales</taxon>
        <taxon>Micromonosporaceae</taxon>
        <taxon>Actinorhabdospora</taxon>
    </lineage>
</organism>
<evidence type="ECO:0000313" key="3">
    <source>
        <dbReference type="Proteomes" id="UP001165079"/>
    </source>
</evidence>
<feature type="transmembrane region" description="Helical" evidence="1">
    <location>
        <begin position="53"/>
        <end position="72"/>
    </location>
</feature>
<dbReference type="RefSeq" id="WP_285665300.1">
    <property type="nucleotide sequence ID" value="NZ_BSTX01000003.1"/>
</dbReference>
<accession>A0A9W6SQT8</accession>
<name>A0A9W6SQT8_9ACTN</name>
<comment type="caution">
    <text evidence="2">The sequence shown here is derived from an EMBL/GenBank/DDBJ whole genome shotgun (WGS) entry which is preliminary data.</text>
</comment>
<protein>
    <submittedName>
        <fullName evidence="2">Uncharacterized protein</fullName>
    </submittedName>
</protein>
<dbReference type="Proteomes" id="UP001165079">
    <property type="component" value="Unassembled WGS sequence"/>
</dbReference>
<reference evidence="2" key="1">
    <citation type="submission" date="2023-03" db="EMBL/GenBank/DDBJ databases">
        <title>Actinorhabdospora filicis NBRC 111898.</title>
        <authorList>
            <person name="Ichikawa N."/>
            <person name="Sato H."/>
            <person name="Tonouchi N."/>
        </authorList>
    </citation>
    <scope>NUCLEOTIDE SEQUENCE</scope>
    <source>
        <strain evidence="2">NBRC 111898</strain>
    </source>
</reference>
<gene>
    <name evidence="2" type="ORF">Afil01_49840</name>
</gene>
<proteinExistence type="predicted"/>
<evidence type="ECO:0000313" key="2">
    <source>
        <dbReference type="EMBL" id="GLZ80177.1"/>
    </source>
</evidence>
<feature type="transmembrane region" description="Helical" evidence="1">
    <location>
        <begin position="123"/>
        <end position="144"/>
    </location>
</feature>
<sequence>MTTIGNRARTVLSWHRPLMIQVALMSGLVLVALGGVLIDDRVQNGVSVWEKPLKFAVAFVAYGLTLGWMLSLPHKGRRFTWWVGTVVALSGTADVAVIAMQGARGTFSHFNTADAYGELTQNVFSIGVPILMLANMILAITLIVQRVGDKGTAMAVRLAAFYSIAGMFLGLLISMNPDGQSGDYTDGNGDPVTLAISHSVGTRDDAPVMPFTGWNATAGDLRIPHFVGMHGMQVMLLVGLLVAGLAARVAWLRDERTRRAVIGVAGLCYGGLTALVTWQALRGQSLIHPDAKTWTALGAIAVVTAALFAVTVAVGKSRARAEARMDARVPELV</sequence>
<feature type="transmembrane region" description="Helical" evidence="1">
    <location>
        <begin position="18"/>
        <end position="38"/>
    </location>
</feature>
<dbReference type="EMBL" id="BSTX01000003">
    <property type="protein sequence ID" value="GLZ80177.1"/>
    <property type="molecule type" value="Genomic_DNA"/>
</dbReference>
<dbReference type="AlphaFoldDB" id="A0A9W6SQT8"/>
<feature type="transmembrane region" description="Helical" evidence="1">
    <location>
        <begin position="293"/>
        <end position="315"/>
    </location>
</feature>
<feature type="transmembrane region" description="Helical" evidence="1">
    <location>
        <begin position="156"/>
        <end position="175"/>
    </location>
</feature>
<keyword evidence="1" id="KW-1133">Transmembrane helix</keyword>
<keyword evidence="3" id="KW-1185">Reference proteome</keyword>
<keyword evidence="1" id="KW-0812">Transmembrane</keyword>
<keyword evidence="1" id="KW-0472">Membrane</keyword>
<evidence type="ECO:0000256" key="1">
    <source>
        <dbReference type="SAM" id="Phobius"/>
    </source>
</evidence>
<feature type="transmembrane region" description="Helical" evidence="1">
    <location>
        <begin position="79"/>
        <end position="103"/>
    </location>
</feature>
<feature type="transmembrane region" description="Helical" evidence="1">
    <location>
        <begin position="260"/>
        <end position="281"/>
    </location>
</feature>